<keyword evidence="6 8" id="KW-0456">Lyase</keyword>
<dbReference type="GO" id="GO:0007168">
    <property type="term" value="P:receptor guanylyl cyclase signaling pathway"/>
    <property type="evidence" value="ECO:0007669"/>
    <property type="project" value="TreeGrafter"/>
</dbReference>
<dbReference type="GO" id="GO:0004383">
    <property type="term" value="F:guanylate cyclase activity"/>
    <property type="evidence" value="ECO:0007669"/>
    <property type="project" value="TreeGrafter"/>
</dbReference>
<evidence type="ECO:0000259" key="10">
    <source>
        <dbReference type="PROSITE" id="PS50110"/>
    </source>
</evidence>
<dbReference type="InterPro" id="IPR050401">
    <property type="entry name" value="Cyclic_nucleotide_synthase"/>
</dbReference>
<evidence type="ECO:0000313" key="12">
    <source>
        <dbReference type="EMBL" id="JAC63854.1"/>
    </source>
</evidence>
<dbReference type="PROSITE" id="PS50125">
    <property type="entry name" value="GUANYLATE_CYCLASE_2"/>
    <property type="match status" value="1"/>
</dbReference>
<keyword evidence="5 9" id="KW-0472">Membrane</keyword>
<protein>
    <submittedName>
        <fullName evidence="12">Guanylate cyclase soluble subunit beta</fullName>
    </submittedName>
</protein>
<evidence type="ECO:0000256" key="6">
    <source>
        <dbReference type="ARBA" id="ARBA00023239"/>
    </source>
</evidence>
<dbReference type="Gene3D" id="3.30.70.1230">
    <property type="entry name" value="Nucleotide cyclase"/>
    <property type="match status" value="1"/>
</dbReference>
<keyword evidence="3" id="KW-0547">Nucleotide-binding</keyword>
<dbReference type="SMART" id="SM00044">
    <property type="entry name" value="CYCc"/>
    <property type="match status" value="1"/>
</dbReference>
<evidence type="ECO:0000256" key="3">
    <source>
        <dbReference type="ARBA" id="ARBA00022741"/>
    </source>
</evidence>
<dbReference type="InterPro" id="IPR029787">
    <property type="entry name" value="Nucleotide_cyclase"/>
</dbReference>
<evidence type="ECO:0000256" key="8">
    <source>
        <dbReference type="RuleBase" id="RU000405"/>
    </source>
</evidence>
<dbReference type="InterPro" id="IPR011006">
    <property type="entry name" value="CheY-like_superfamily"/>
</dbReference>
<evidence type="ECO:0000256" key="9">
    <source>
        <dbReference type="SAM" id="Phobius"/>
    </source>
</evidence>
<dbReference type="InterPro" id="IPR018297">
    <property type="entry name" value="A/G_cyclase_CS"/>
</dbReference>
<name>A0A061QZE9_9CHLO</name>
<evidence type="ECO:0000256" key="7">
    <source>
        <dbReference type="PROSITE-ProRule" id="PRU00169"/>
    </source>
</evidence>
<dbReference type="PANTHER" id="PTHR11920:SF335">
    <property type="entry name" value="GUANYLATE CYCLASE"/>
    <property type="match status" value="1"/>
</dbReference>
<evidence type="ECO:0000256" key="1">
    <source>
        <dbReference type="ARBA" id="ARBA00004370"/>
    </source>
</evidence>
<dbReference type="Gene3D" id="3.40.50.2300">
    <property type="match status" value="1"/>
</dbReference>
<dbReference type="CDD" id="cd07302">
    <property type="entry name" value="CHD"/>
    <property type="match status" value="1"/>
</dbReference>
<feature type="transmembrane region" description="Helical" evidence="9">
    <location>
        <begin position="29"/>
        <end position="50"/>
    </location>
</feature>
<reference evidence="12" key="1">
    <citation type="submission" date="2014-05" db="EMBL/GenBank/DDBJ databases">
        <title>The transcriptome of the halophilic microalga Tetraselmis sp. GSL018 isolated from the Great Salt Lake, Utah.</title>
        <authorList>
            <person name="Jinkerson R.E."/>
            <person name="D'Adamo S."/>
            <person name="Posewitz M.C."/>
        </authorList>
    </citation>
    <scope>NUCLEOTIDE SEQUENCE</scope>
    <source>
        <strain evidence="12">GSL018</strain>
    </source>
</reference>
<dbReference type="FunFam" id="3.30.70.1230:FF:000030">
    <property type="entry name" value="Si:ch211-215j19.12"/>
    <property type="match status" value="1"/>
</dbReference>
<evidence type="ECO:0000259" key="11">
    <source>
        <dbReference type="PROSITE" id="PS50125"/>
    </source>
</evidence>
<dbReference type="PROSITE" id="PS50110">
    <property type="entry name" value="RESPONSE_REGULATORY"/>
    <property type="match status" value="1"/>
</dbReference>
<dbReference type="GO" id="GO:0000166">
    <property type="term" value="F:nucleotide binding"/>
    <property type="evidence" value="ECO:0007669"/>
    <property type="project" value="UniProtKB-KW"/>
</dbReference>
<dbReference type="PROSITE" id="PS00452">
    <property type="entry name" value="GUANYLATE_CYCLASE_1"/>
    <property type="match status" value="1"/>
</dbReference>
<dbReference type="AlphaFoldDB" id="A0A061QZE9"/>
<accession>A0A061QZE9</accession>
<feature type="domain" description="Guanylate cyclase" evidence="11">
    <location>
        <begin position="391"/>
        <end position="519"/>
    </location>
</feature>
<evidence type="ECO:0000256" key="2">
    <source>
        <dbReference type="ARBA" id="ARBA00022692"/>
    </source>
</evidence>
<feature type="transmembrane region" description="Helical" evidence="9">
    <location>
        <begin position="56"/>
        <end position="73"/>
    </location>
</feature>
<dbReference type="PANTHER" id="PTHR11920">
    <property type="entry name" value="GUANYLYL CYCLASE"/>
    <property type="match status" value="1"/>
</dbReference>
<organism evidence="12">
    <name type="scientific">Tetraselmis sp. GSL018</name>
    <dbReference type="NCBI Taxonomy" id="582737"/>
    <lineage>
        <taxon>Eukaryota</taxon>
        <taxon>Viridiplantae</taxon>
        <taxon>Chlorophyta</taxon>
        <taxon>core chlorophytes</taxon>
        <taxon>Chlorodendrophyceae</taxon>
        <taxon>Chlorodendrales</taxon>
        <taxon>Chlorodendraceae</taxon>
        <taxon>Tetraselmis</taxon>
    </lineage>
</organism>
<dbReference type="EMBL" id="GBEZ01023010">
    <property type="protein sequence ID" value="JAC63854.1"/>
    <property type="molecule type" value="Transcribed_RNA"/>
</dbReference>
<evidence type="ECO:0000256" key="4">
    <source>
        <dbReference type="ARBA" id="ARBA00022989"/>
    </source>
</evidence>
<dbReference type="SUPFAM" id="SSF52172">
    <property type="entry name" value="CheY-like"/>
    <property type="match status" value="1"/>
</dbReference>
<comment type="subcellular location">
    <subcellularLocation>
        <location evidence="1">Membrane</location>
    </subcellularLocation>
</comment>
<sequence>MHLSLIGEGLVLSYDIFAYLYVRYEHSTVALLYGIVSTVTIFFQPGFVIVSSSGSSKYLFGIIVQLLGILLLCLPAQGHALICCWLSYTFVLGRFFLSRACGDEPASSSYVKASCSGREETHKNSNTMECFVPSAADTGSGIRKLPSGRRSAFSIERRRVAGPSLDRDSSLRSSFDRKTQESLQNLSQWYCNQKSTGKSSSGPDSLITARTLGRRSSSKTNIEILCVEDSAVERVAMRRFLKKQGFVVTLESSGEAALNLLQKRHEGQQEFPSLVIMDLMLEEMTGVAAAKLIRERYPLAALPIIFLSGEADQNVISHALDSGGNDYVVKPYTEGELLARIWVQIHMLDFWSAKLQLARDSQLLKEILPASVIHRLHSGEKRIADRLEQVTVLFSDIVGFTDLASSVATTAVVEMLDTLFSWFDKLTDMHGVYKVETIGDAYMVVAGLDEESRPNHAERALSMARDMISAAERVSRPDGRSLQIRLGVHTGLAYAGVVGCKRPRFCLFGDTVNVASRMESNSFPQCIHVSSEARDCYLRQAAPGEGRIEFEDLGNREIKGKGTMHTWIARVGEWEAALGALRPEEVPLPVAV</sequence>
<dbReference type="InterPro" id="IPR001054">
    <property type="entry name" value="A/G_cyclase"/>
</dbReference>
<feature type="domain" description="Response regulatory" evidence="10">
    <location>
        <begin position="223"/>
        <end position="345"/>
    </location>
</feature>
<dbReference type="SMART" id="SM00448">
    <property type="entry name" value="REC"/>
    <property type="match status" value="1"/>
</dbReference>
<dbReference type="Pfam" id="PF00211">
    <property type="entry name" value="Guanylate_cyc"/>
    <property type="match status" value="1"/>
</dbReference>
<dbReference type="GO" id="GO:0004016">
    <property type="term" value="F:adenylate cyclase activity"/>
    <property type="evidence" value="ECO:0007669"/>
    <property type="project" value="TreeGrafter"/>
</dbReference>
<dbReference type="Pfam" id="PF00072">
    <property type="entry name" value="Response_reg"/>
    <property type="match status" value="1"/>
</dbReference>
<dbReference type="InterPro" id="IPR001789">
    <property type="entry name" value="Sig_transdc_resp-reg_receiver"/>
</dbReference>
<dbReference type="GO" id="GO:0005886">
    <property type="term" value="C:plasma membrane"/>
    <property type="evidence" value="ECO:0007669"/>
    <property type="project" value="TreeGrafter"/>
</dbReference>
<gene>
    <name evidence="12" type="primary">GUCY1B</name>
    <name evidence="12" type="ORF">TSPGSL018_19611</name>
</gene>
<evidence type="ECO:0000256" key="5">
    <source>
        <dbReference type="ARBA" id="ARBA00023136"/>
    </source>
</evidence>
<proteinExistence type="inferred from homology"/>
<keyword evidence="2 9" id="KW-0812">Transmembrane</keyword>
<keyword evidence="4 9" id="KW-1133">Transmembrane helix</keyword>
<keyword evidence="7" id="KW-0597">Phosphoprotein</keyword>
<dbReference type="CDD" id="cd00156">
    <property type="entry name" value="REC"/>
    <property type="match status" value="1"/>
</dbReference>
<dbReference type="GO" id="GO:0000160">
    <property type="term" value="P:phosphorelay signal transduction system"/>
    <property type="evidence" value="ECO:0007669"/>
    <property type="project" value="InterPro"/>
</dbReference>
<comment type="similarity">
    <text evidence="8">Belongs to the adenylyl cyclase class-4/guanylyl cyclase family.</text>
</comment>
<dbReference type="GO" id="GO:0001653">
    <property type="term" value="F:peptide receptor activity"/>
    <property type="evidence" value="ECO:0007669"/>
    <property type="project" value="TreeGrafter"/>
</dbReference>
<feature type="modified residue" description="4-aspartylphosphate" evidence="7">
    <location>
        <position position="278"/>
    </location>
</feature>
<dbReference type="SUPFAM" id="SSF55073">
    <property type="entry name" value="Nucleotide cyclase"/>
    <property type="match status" value="1"/>
</dbReference>